<dbReference type="InterPro" id="IPR007889">
    <property type="entry name" value="HTH_Psq"/>
</dbReference>
<dbReference type="InterPro" id="IPR036388">
    <property type="entry name" value="WH-like_DNA-bd_sf"/>
</dbReference>
<protein>
    <recommendedName>
        <fullName evidence="1">HTH psq-type domain-containing protein</fullName>
    </recommendedName>
</protein>
<dbReference type="Pfam" id="PF04218">
    <property type="entry name" value="CENP-B_N"/>
    <property type="match status" value="1"/>
</dbReference>
<reference evidence="2 3" key="1">
    <citation type="journal article" date="2016" name="Nat. Commun.">
        <title>Thousands of microbial genomes shed light on interconnected biogeochemical processes in an aquifer system.</title>
        <authorList>
            <person name="Anantharaman K."/>
            <person name="Brown C.T."/>
            <person name="Hug L.A."/>
            <person name="Sharon I."/>
            <person name="Castelle C.J."/>
            <person name="Probst A.J."/>
            <person name="Thomas B.C."/>
            <person name="Singh A."/>
            <person name="Wilkins M.J."/>
            <person name="Karaoz U."/>
            <person name="Brodie E.L."/>
            <person name="Williams K.H."/>
            <person name="Hubbard S.S."/>
            <person name="Banfield J.F."/>
        </authorList>
    </citation>
    <scope>NUCLEOTIDE SEQUENCE [LARGE SCALE GENOMIC DNA]</scope>
</reference>
<proteinExistence type="predicted"/>
<feature type="domain" description="HTH psq-type" evidence="1">
    <location>
        <begin position="4"/>
        <end position="36"/>
    </location>
</feature>
<dbReference type="SUPFAM" id="SSF46689">
    <property type="entry name" value="Homeodomain-like"/>
    <property type="match status" value="1"/>
</dbReference>
<dbReference type="Proteomes" id="UP000178254">
    <property type="component" value="Unassembled WGS sequence"/>
</dbReference>
<dbReference type="AlphaFoldDB" id="A0A1F6PCJ8"/>
<evidence type="ECO:0000313" key="3">
    <source>
        <dbReference type="Proteomes" id="UP000178254"/>
    </source>
</evidence>
<dbReference type="EMBL" id="MFRE01000017">
    <property type="protein sequence ID" value="OGH93879.1"/>
    <property type="molecule type" value="Genomic_DNA"/>
</dbReference>
<dbReference type="InterPro" id="IPR009057">
    <property type="entry name" value="Homeodomain-like_sf"/>
</dbReference>
<evidence type="ECO:0000259" key="1">
    <source>
        <dbReference type="Pfam" id="PF04218"/>
    </source>
</evidence>
<accession>A0A1F6PCJ8</accession>
<name>A0A1F6PCJ8_9BACT</name>
<sequence length="234" mass="27187">MRIEKTKAIKLRRQGHSYNEISRRLSVPKSTLSGWLGRIQLSDKAQKRIAQRVASGSLRGLLKRNRNQTHLAIERMKKTRAESSREIKKLSQHDLKLLGIALYWAEGYKRVQVINGRARTHHPVALSNSDPRLVAIYLRFLREVCEVEDKNIHAEIRMFEHMNRVSILNFWRRLTKLSVHNFSKVYYGVSKSSQGKRPFNRLPYGTIAIRVNNTHLFHTIMGWIEGAAQLDGRP</sequence>
<organism evidence="2 3">
    <name type="scientific">Candidatus Magasanikbacteria bacterium RIFOXYD2_FULL_41_14</name>
    <dbReference type="NCBI Taxonomy" id="1798709"/>
    <lineage>
        <taxon>Bacteria</taxon>
        <taxon>Candidatus Magasanikiibacteriota</taxon>
    </lineage>
</organism>
<dbReference type="Gene3D" id="1.10.10.10">
    <property type="entry name" value="Winged helix-like DNA-binding domain superfamily/Winged helix DNA-binding domain"/>
    <property type="match status" value="1"/>
</dbReference>
<comment type="caution">
    <text evidence="2">The sequence shown here is derived from an EMBL/GenBank/DDBJ whole genome shotgun (WGS) entry which is preliminary data.</text>
</comment>
<dbReference type="STRING" id="1798709.A2538_02865"/>
<dbReference type="GO" id="GO:0003677">
    <property type="term" value="F:DNA binding"/>
    <property type="evidence" value="ECO:0007669"/>
    <property type="project" value="InterPro"/>
</dbReference>
<evidence type="ECO:0000313" key="2">
    <source>
        <dbReference type="EMBL" id="OGH93879.1"/>
    </source>
</evidence>
<gene>
    <name evidence="2" type="ORF">A2538_02865</name>
</gene>